<evidence type="ECO:0000313" key="2">
    <source>
        <dbReference type="EMBL" id="KAF2719675.1"/>
    </source>
</evidence>
<accession>A0A9P4Q503</accession>
<protein>
    <submittedName>
        <fullName evidence="2">Uncharacterized protein</fullName>
    </submittedName>
</protein>
<comment type="caution">
    <text evidence="2">The sequence shown here is derived from an EMBL/GenBank/DDBJ whole genome shotgun (WGS) entry which is preliminary data.</text>
</comment>
<reference evidence="2" key="1">
    <citation type="journal article" date="2020" name="Stud. Mycol.">
        <title>101 Dothideomycetes genomes: a test case for predicting lifestyles and emergence of pathogens.</title>
        <authorList>
            <person name="Haridas S."/>
            <person name="Albert R."/>
            <person name="Binder M."/>
            <person name="Bloem J."/>
            <person name="Labutti K."/>
            <person name="Salamov A."/>
            <person name="Andreopoulos B."/>
            <person name="Baker S."/>
            <person name="Barry K."/>
            <person name="Bills G."/>
            <person name="Bluhm B."/>
            <person name="Cannon C."/>
            <person name="Castanera R."/>
            <person name="Culley D."/>
            <person name="Daum C."/>
            <person name="Ezra D."/>
            <person name="Gonzalez J."/>
            <person name="Henrissat B."/>
            <person name="Kuo A."/>
            <person name="Liang C."/>
            <person name="Lipzen A."/>
            <person name="Lutzoni F."/>
            <person name="Magnuson J."/>
            <person name="Mondo S."/>
            <person name="Nolan M."/>
            <person name="Ohm R."/>
            <person name="Pangilinan J."/>
            <person name="Park H.-J."/>
            <person name="Ramirez L."/>
            <person name="Alfaro M."/>
            <person name="Sun H."/>
            <person name="Tritt A."/>
            <person name="Yoshinaga Y."/>
            <person name="Zwiers L.-H."/>
            <person name="Turgeon B."/>
            <person name="Goodwin S."/>
            <person name="Spatafora J."/>
            <person name="Crous P."/>
            <person name="Grigoriev I."/>
        </authorList>
    </citation>
    <scope>NUCLEOTIDE SEQUENCE</scope>
    <source>
        <strain evidence="2">CBS 116435</strain>
    </source>
</reference>
<keyword evidence="3" id="KW-1185">Reference proteome</keyword>
<keyword evidence="1" id="KW-1133">Transmembrane helix</keyword>
<keyword evidence="1" id="KW-0472">Membrane</keyword>
<dbReference type="AlphaFoldDB" id="A0A9P4Q503"/>
<dbReference type="Proteomes" id="UP000799441">
    <property type="component" value="Unassembled WGS sequence"/>
</dbReference>
<sequence length="77" mass="8130">MGNSTVALLVATHNSQTRPLHTYTSTACTQVGDGRIAWLPVTVWNILATSLCLLCVLRDSKSGYAATGPVAMRILAA</sequence>
<feature type="transmembrane region" description="Helical" evidence="1">
    <location>
        <begin position="36"/>
        <end position="57"/>
    </location>
</feature>
<gene>
    <name evidence="2" type="ORF">K431DRAFT_286478</name>
</gene>
<evidence type="ECO:0000313" key="3">
    <source>
        <dbReference type="Proteomes" id="UP000799441"/>
    </source>
</evidence>
<proteinExistence type="predicted"/>
<organism evidence="2 3">
    <name type="scientific">Polychaeton citri CBS 116435</name>
    <dbReference type="NCBI Taxonomy" id="1314669"/>
    <lineage>
        <taxon>Eukaryota</taxon>
        <taxon>Fungi</taxon>
        <taxon>Dikarya</taxon>
        <taxon>Ascomycota</taxon>
        <taxon>Pezizomycotina</taxon>
        <taxon>Dothideomycetes</taxon>
        <taxon>Dothideomycetidae</taxon>
        <taxon>Capnodiales</taxon>
        <taxon>Capnodiaceae</taxon>
        <taxon>Polychaeton</taxon>
    </lineage>
</organism>
<evidence type="ECO:0000256" key="1">
    <source>
        <dbReference type="SAM" id="Phobius"/>
    </source>
</evidence>
<keyword evidence="1" id="KW-0812">Transmembrane</keyword>
<dbReference type="EMBL" id="MU003808">
    <property type="protein sequence ID" value="KAF2719675.1"/>
    <property type="molecule type" value="Genomic_DNA"/>
</dbReference>
<name>A0A9P4Q503_9PEZI</name>